<accession>A0AA38RP93</accession>
<dbReference type="PANTHER" id="PTHR43591">
    <property type="entry name" value="METHYLTRANSFERASE"/>
    <property type="match status" value="1"/>
</dbReference>
<comment type="similarity">
    <text evidence="1">Belongs to the methyltransferase superfamily. LaeA methyltransferase family.</text>
</comment>
<keyword evidence="3" id="KW-0489">Methyltransferase</keyword>
<keyword evidence="4" id="KW-1185">Reference proteome</keyword>
<evidence type="ECO:0000256" key="2">
    <source>
        <dbReference type="SAM" id="MobiDB-lite"/>
    </source>
</evidence>
<dbReference type="Pfam" id="PF13489">
    <property type="entry name" value="Methyltransf_23"/>
    <property type="match status" value="1"/>
</dbReference>
<feature type="region of interest" description="Disordered" evidence="2">
    <location>
        <begin position="1"/>
        <end position="136"/>
    </location>
</feature>
<evidence type="ECO:0000313" key="3">
    <source>
        <dbReference type="EMBL" id="KAJ9155628.1"/>
    </source>
</evidence>
<dbReference type="SUPFAM" id="SSF53335">
    <property type="entry name" value="S-adenosyl-L-methionine-dependent methyltransferases"/>
    <property type="match status" value="1"/>
</dbReference>
<sequence length="486" mass="52234">MEPRPNDSAISVGSGAEGTGSAQHELSLGSQPRDTLESTLPLSVGDGATQSSTSGTFVQNAPEAASKSDAGVLAPEVASQPPVVSTSEAIPPATASSSYEAPSASAANASLPSEPHASSSTQHPAQDGPSSAGGEGVITADEQEDLDAVEQAAEGAIVVDSDEASMDDAGYASDSATAASTSLTSSIRDYTFENGRRYHRFREGRYNFPNDDVEQEREDLKHAMVKLLCAGQLHFAPIGEHPQEILDIGTGTGIWAIEIGDQFPSAKVVGVDLSPIQPSWVPPNVRFLVDDIESPWVYPRNHFDYIHMRNTVMAIKDWPKLLRRAFEHLRPGGWLELQEIYHHPVSSNGTMAADHPVAQFWSLINQGLNNLSVDFHAAGEGRLAPRVREAGFAVPVERVFHVPIGTWPKNKVLKTVGLYWRTILLDGLQAIALGPLTRGLGWSREQVELFLVDVRKAYYDNAATMYMTLHVIYAQRPGPGSGPSGV</sequence>
<keyword evidence="3" id="KW-0808">Transferase</keyword>
<organism evidence="3 4">
    <name type="scientific">Pleurostoma richardsiae</name>
    <dbReference type="NCBI Taxonomy" id="41990"/>
    <lineage>
        <taxon>Eukaryota</taxon>
        <taxon>Fungi</taxon>
        <taxon>Dikarya</taxon>
        <taxon>Ascomycota</taxon>
        <taxon>Pezizomycotina</taxon>
        <taxon>Sordariomycetes</taxon>
        <taxon>Sordariomycetidae</taxon>
        <taxon>Calosphaeriales</taxon>
        <taxon>Pleurostomataceae</taxon>
        <taxon>Pleurostoma</taxon>
    </lineage>
</organism>
<dbReference type="EMBL" id="JANBVO010000003">
    <property type="protein sequence ID" value="KAJ9155628.1"/>
    <property type="molecule type" value="Genomic_DNA"/>
</dbReference>
<feature type="compositionally biased region" description="Polar residues" evidence="2">
    <location>
        <begin position="20"/>
        <end position="41"/>
    </location>
</feature>
<name>A0AA38RP93_9PEZI</name>
<dbReference type="Proteomes" id="UP001174694">
    <property type="component" value="Unassembled WGS sequence"/>
</dbReference>
<dbReference type="InterPro" id="IPR029063">
    <property type="entry name" value="SAM-dependent_MTases_sf"/>
</dbReference>
<dbReference type="GO" id="GO:0008168">
    <property type="term" value="F:methyltransferase activity"/>
    <property type="evidence" value="ECO:0007669"/>
    <property type="project" value="UniProtKB-KW"/>
</dbReference>
<dbReference type="PANTHER" id="PTHR43591:SF10">
    <property type="entry name" value="ABC TRANSMEMBRANE TYPE-1 DOMAIN-CONTAINING PROTEIN-RELATED"/>
    <property type="match status" value="1"/>
</dbReference>
<evidence type="ECO:0000256" key="1">
    <source>
        <dbReference type="ARBA" id="ARBA00038158"/>
    </source>
</evidence>
<dbReference type="Gene3D" id="3.40.50.150">
    <property type="entry name" value="Vaccinia Virus protein VP39"/>
    <property type="match status" value="1"/>
</dbReference>
<dbReference type="GO" id="GO:0032259">
    <property type="term" value="P:methylation"/>
    <property type="evidence" value="ECO:0007669"/>
    <property type="project" value="UniProtKB-KW"/>
</dbReference>
<gene>
    <name evidence="3" type="ORF">NKR23_g1852</name>
</gene>
<protein>
    <submittedName>
        <fullName evidence="3">S-adenosyl-L-methionine-dependent methyltransferase</fullName>
    </submittedName>
</protein>
<proteinExistence type="inferred from homology"/>
<dbReference type="AlphaFoldDB" id="A0AA38RP93"/>
<reference evidence="3" key="1">
    <citation type="submission" date="2022-07" db="EMBL/GenBank/DDBJ databases">
        <title>Fungi with potential for degradation of polypropylene.</title>
        <authorList>
            <person name="Gostincar C."/>
        </authorList>
    </citation>
    <scope>NUCLEOTIDE SEQUENCE</scope>
    <source>
        <strain evidence="3">EXF-13308</strain>
    </source>
</reference>
<evidence type="ECO:0000313" key="4">
    <source>
        <dbReference type="Proteomes" id="UP001174694"/>
    </source>
</evidence>
<comment type="caution">
    <text evidence="3">The sequence shown here is derived from an EMBL/GenBank/DDBJ whole genome shotgun (WGS) entry which is preliminary data.</text>
</comment>
<dbReference type="CDD" id="cd02440">
    <property type="entry name" value="AdoMet_MTases"/>
    <property type="match status" value="1"/>
</dbReference>
<feature type="compositionally biased region" description="Polar residues" evidence="2">
    <location>
        <begin position="48"/>
        <end position="59"/>
    </location>
</feature>
<feature type="compositionally biased region" description="Low complexity" evidence="2">
    <location>
        <begin position="91"/>
        <end position="115"/>
    </location>
</feature>